<evidence type="ECO:0000256" key="9">
    <source>
        <dbReference type="ARBA" id="ARBA00040743"/>
    </source>
</evidence>
<keyword evidence="4" id="KW-0812">Transmembrane</keyword>
<dbReference type="SUPFAM" id="SSF109998">
    <property type="entry name" value="Triger factor/SurA peptide-binding domain-like"/>
    <property type="match status" value="1"/>
</dbReference>
<evidence type="ECO:0000313" key="13">
    <source>
        <dbReference type="EMBL" id="MDR7376023.1"/>
    </source>
</evidence>
<dbReference type="PANTHER" id="PTHR47529">
    <property type="entry name" value="PEPTIDYL-PROLYL CIS-TRANS ISOMERASE D"/>
    <property type="match status" value="1"/>
</dbReference>
<dbReference type="RefSeq" id="WP_310370665.1">
    <property type="nucleotide sequence ID" value="NZ_JAVDXT010000001.1"/>
</dbReference>
<dbReference type="PROSITE" id="PS50198">
    <property type="entry name" value="PPIC_PPIASE_2"/>
    <property type="match status" value="1"/>
</dbReference>
<name>A0ABU2C3W4_9BURK</name>
<dbReference type="InterPro" id="IPR046357">
    <property type="entry name" value="PPIase_dom_sf"/>
</dbReference>
<proteinExistence type="inferred from homology"/>
<sequence length="641" mass="70084">MFDFVRKHSKIMMGLMFLLIIPAFIVVGGSEGFRRFNEGGDTVATVAGKDIKQTDWDAAHRTQVQRVMASQPGIDPKVLDSAEARYATLENLVQERVLAAAADKSRLVTSDSRLARNLQEDPSIASLRKPDGSLDIERYRQLLAAQGMTPEMFEARVRSDLSQRQVVSGVIGTSFSSAAEADLALNALFEKREVQVSLFRSADFAAKVSPSDADLEAWYKDHAALFQAPEQATIEYVVLDLDAVKKSIVPNEQDLRTYYKENADRLAGKEERRASHILINAAKDASSDARKKARAKAEELLAQVKKTPASFAEVAKKNSQDTGSAANGGDLDYFGRGAMVKPFEDAAFALKKGDISDIVESDFGFHIIQLTDIRAPKQRSFEEMRPELETELKNQQAQSKFAEVAESFTNGVYEQADSLKPVAERLKLEVQTAPLSRTPAPGAKGVLANAKFLNAIFSSDSIEKKRNTEAIEIAANQLASGRITQYTAAHTRPFAEVKEQVRIQLVGARATEMAKKEGLEKLAAWKANPSTATLPAAVLVSRENTQQQPAKVVDAALRADASSLPAWTAADLGEQGYAVIKINKLVPRDAPVEAALKQGRDQYAQGWAGAESRAYYQLLKERFKVKINVAKPIAKIGVDAG</sequence>
<dbReference type="InterPro" id="IPR000297">
    <property type="entry name" value="PPIase_PpiC"/>
</dbReference>
<dbReference type="EMBL" id="JAVDXT010000001">
    <property type="protein sequence ID" value="MDR7376023.1"/>
    <property type="molecule type" value="Genomic_DNA"/>
</dbReference>
<evidence type="ECO:0000256" key="2">
    <source>
        <dbReference type="ARBA" id="ARBA00022475"/>
    </source>
</evidence>
<keyword evidence="7" id="KW-0143">Chaperone</keyword>
<keyword evidence="5" id="KW-1133">Transmembrane helix</keyword>
<evidence type="ECO:0000256" key="1">
    <source>
        <dbReference type="ARBA" id="ARBA00004382"/>
    </source>
</evidence>
<comment type="subcellular location">
    <subcellularLocation>
        <location evidence="1">Cell inner membrane</location>
        <topology evidence="1">Single-pass type II membrane protein</topology>
        <orientation evidence="1">Periplasmic side</orientation>
    </subcellularLocation>
</comment>
<evidence type="ECO:0000256" key="4">
    <source>
        <dbReference type="ARBA" id="ARBA00022692"/>
    </source>
</evidence>
<keyword evidence="14" id="KW-1185">Reference proteome</keyword>
<keyword evidence="11 13" id="KW-0413">Isomerase</keyword>
<evidence type="ECO:0000256" key="3">
    <source>
        <dbReference type="ARBA" id="ARBA00022519"/>
    </source>
</evidence>
<dbReference type="Pfam" id="PF13616">
    <property type="entry name" value="Rotamase_3"/>
    <property type="match status" value="1"/>
</dbReference>
<gene>
    <name evidence="13" type="ORF">J2X19_000681</name>
</gene>
<feature type="domain" description="PpiC" evidence="12">
    <location>
        <begin position="269"/>
        <end position="372"/>
    </location>
</feature>
<keyword evidence="6" id="KW-0472">Membrane</keyword>
<keyword evidence="3" id="KW-0997">Cell inner membrane</keyword>
<dbReference type="Gene3D" id="1.10.4030.10">
    <property type="entry name" value="Porin chaperone SurA, peptide-binding domain"/>
    <property type="match status" value="1"/>
</dbReference>
<dbReference type="GO" id="GO:0003755">
    <property type="term" value="F:peptidyl-prolyl cis-trans isomerase activity"/>
    <property type="evidence" value="ECO:0007669"/>
    <property type="project" value="UniProtKB-EC"/>
</dbReference>
<dbReference type="SUPFAM" id="SSF54534">
    <property type="entry name" value="FKBP-like"/>
    <property type="match status" value="1"/>
</dbReference>
<organism evidence="13 14">
    <name type="scientific">Rhodoferax ferrireducens</name>
    <dbReference type="NCBI Taxonomy" id="192843"/>
    <lineage>
        <taxon>Bacteria</taxon>
        <taxon>Pseudomonadati</taxon>
        <taxon>Pseudomonadota</taxon>
        <taxon>Betaproteobacteria</taxon>
        <taxon>Burkholderiales</taxon>
        <taxon>Comamonadaceae</taxon>
        <taxon>Rhodoferax</taxon>
    </lineage>
</organism>
<dbReference type="PANTHER" id="PTHR47529:SF1">
    <property type="entry name" value="PERIPLASMIC CHAPERONE PPID"/>
    <property type="match status" value="1"/>
</dbReference>
<evidence type="ECO:0000313" key="14">
    <source>
        <dbReference type="Proteomes" id="UP001180487"/>
    </source>
</evidence>
<protein>
    <recommendedName>
        <fullName evidence="9">Periplasmic chaperone PpiD</fullName>
    </recommendedName>
    <alternativeName>
        <fullName evidence="10">Periplasmic folding chaperone</fullName>
    </alternativeName>
</protein>
<dbReference type="Proteomes" id="UP001180487">
    <property type="component" value="Unassembled WGS sequence"/>
</dbReference>
<evidence type="ECO:0000259" key="12">
    <source>
        <dbReference type="PROSITE" id="PS50198"/>
    </source>
</evidence>
<keyword evidence="2" id="KW-1003">Cell membrane</keyword>
<comment type="similarity">
    <text evidence="8">Belongs to the PpiD chaperone family.</text>
</comment>
<evidence type="ECO:0000256" key="11">
    <source>
        <dbReference type="PROSITE-ProRule" id="PRU00278"/>
    </source>
</evidence>
<keyword evidence="11" id="KW-0697">Rotamase</keyword>
<dbReference type="InterPro" id="IPR027304">
    <property type="entry name" value="Trigger_fact/SurA_dom_sf"/>
</dbReference>
<evidence type="ECO:0000256" key="5">
    <source>
        <dbReference type="ARBA" id="ARBA00022989"/>
    </source>
</evidence>
<accession>A0ABU2C3W4</accession>
<evidence type="ECO:0000256" key="6">
    <source>
        <dbReference type="ARBA" id="ARBA00023136"/>
    </source>
</evidence>
<dbReference type="Gene3D" id="3.10.50.40">
    <property type="match status" value="1"/>
</dbReference>
<reference evidence="13 14" key="1">
    <citation type="submission" date="2023-07" db="EMBL/GenBank/DDBJ databases">
        <title>Sorghum-associated microbial communities from plants grown in Nebraska, USA.</title>
        <authorList>
            <person name="Schachtman D."/>
        </authorList>
    </citation>
    <scope>NUCLEOTIDE SEQUENCE [LARGE SCALE GENOMIC DNA]</scope>
    <source>
        <strain evidence="13 14">BE313</strain>
    </source>
</reference>
<dbReference type="Pfam" id="PF13624">
    <property type="entry name" value="SurA_N_3"/>
    <property type="match status" value="1"/>
</dbReference>
<evidence type="ECO:0000256" key="10">
    <source>
        <dbReference type="ARBA" id="ARBA00042775"/>
    </source>
</evidence>
<dbReference type="InterPro" id="IPR052029">
    <property type="entry name" value="PpiD_chaperone"/>
</dbReference>
<evidence type="ECO:0000256" key="7">
    <source>
        <dbReference type="ARBA" id="ARBA00023186"/>
    </source>
</evidence>
<comment type="caution">
    <text evidence="13">The sequence shown here is derived from an EMBL/GenBank/DDBJ whole genome shotgun (WGS) entry which is preliminary data.</text>
</comment>
<evidence type="ECO:0000256" key="8">
    <source>
        <dbReference type="ARBA" id="ARBA00038408"/>
    </source>
</evidence>